<dbReference type="InterPro" id="IPR024079">
    <property type="entry name" value="MetalloPept_cat_dom_sf"/>
</dbReference>
<dbReference type="InterPro" id="IPR001590">
    <property type="entry name" value="Peptidase_M12B"/>
</dbReference>
<gene>
    <name evidence="7" type="primary">LOC106054305</name>
</gene>
<protein>
    <submittedName>
        <fullName evidence="7">ADAM 17-like protease</fullName>
    </submittedName>
</protein>
<dbReference type="InterPro" id="IPR051489">
    <property type="entry name" value="ADAM_Metalloproteinase"/>
</dbReference>
<dbReference type="Pfam" id="PF13574">
    <property type="entry name" value="Reprolysin_2"/>
    <property type="match status" value="1"/>
</dbReference>
<dbReference type="GO" id="GO:0007219">
    <property type="term" value="P:Notch signaling pathway"/>
    <property type="evidence" value="ECO:0007669"/>
    <property type="project" value="TreeGrafter"/>
</dbReference>
<dbReference type="PROSITE" id="PS50214">
    <property type="entry name" value="DISINTEGRIN_2"/>
    <property type="match status" value="1"/>
</dbReference>
<evidence type="ECO:0000313" key="6">
    <source>
        <dbReference type="Proteomes" id="UP001165740"/>
    </source>
</evidence>
<evidence type="ECO:0000256" key="2">
    <source>
        <dbReference type="PROSITE-ProRule" id="PRU00276"/>
    </source>
</evidence>
<dbReference type="SUPFAM" id="SSF55486">
    <property type="entry name" value="Metalloproteases ('zincins'), catalytic domain"/>
    <property type="match status" value="1"/>
</dbReference>
<evidence type="ECO:0000256" key="1">
    <source>
        <dbReference type="ARBA" id="ARBA00023157"/>
    </source>
</evidence>
<dbReference type="InterPro" id="IPR036436">
    <property type="entry name" value="Disintegrin_dom_sf"/>
</dbReference>
<keyword evidence="3" id="KW-1133">Transmembrane helix</keyword>
<feature type="domain" description="Peptidase M12B" evidence="5">
    <location>
        <begin position="242"/>
        <end position="484"/>
    </location>
</feature>
<dbReference type="GeneID" id="106054305"/>
<feature type="domain" description="Disintegrin" evidence="4">
    <location>
        <begin position="487"/>
        <end position="575"/>
    </location>
</feature>
<dbReference type="GO" id="GO:0046872">
    <property type="term" value="F:metal ion binding"/>
    <property type="evidence" value="ECO:0007669"/>
    <property type="project" value="UniProtKB-KW"/>
</dbReference>
<evidence type="ECO:0000256" key="3">
    <source>
        <dbReference type="SAM" id="Phobius"/>
    </source>
</evidence>
<dbReference type="Gene3D" id="4.10.70.10">
    <property type="entry name" value="Disintegrin domain"/>
    <property type="match status" value="1"/>
</dbReference>
<dbReference type="PANTHER" id="PTHR45702">
    <property type="entry name" value="ADAM10/ADAM17 METALLOPEPTIDASE FAMILY MEMBER"/>
    <property type="match status" value="1"/>
</dbReference>
<accession>A0A9U8DXC4</accession>
<evidence type="ECO:0000313" key="7">
    <source>
        <dbReference type="RefSeq" id="XP_013065569.2"/>
    </source>
</evidence>
<dbReference type="GO" id="GO:0005886">
    <property type="term" value="C:plasma membrane"/>
    <property type="evidence" value="ECO:0007669"/>
    <property type="project" value="TreeGrafter"/>
</dbReference>
<comment type="caution">
    <text evidence="2">Lacks conserved residue(s) required for the propagation of feature annotation.</text>
</comment>
<keyword evidence="2" id="KW-0479">Metal-binding</keyword>
<dbReference type="Proteomes" id="UP001165740">
    <property type="component" value="Chromosome 1"/>
</dbReference>
<feature type="binding site" evidence="2">
    <location>
        <position position="424"/>
    </location>
    <ligand>
        <name>Zn(2+)</name>
        <dbReference type="ChEBI" id="CHEBI:29105"/>
        <note>catalytic</note>
    </ligand>
</feature>
<dbReference type="Gene3D" id="3.40.390.10">
    <property type="entry name" value="Collagenase (Catalytic Domain)"/>
    <property type="match status" value="1"/>
</dbReference>
<dbReference type="GO" id="GO:0006509">
    <property type="term" value="P:membrane protein ectodomain proteolysis"/>
    <property type="evidence" value="ECO:0007669"/>
    <property type="project" value="TreeGrafter"/>
</dbReference>
<dbReference type="FunFam" id="4.10.70.10:FF:000003">
    <property type="entry name" value="Disintegrin and metalloproteinase domain-containing protein 17"/>
    <property type="match status" value="1"/>
</dbReference>
<keyword evidence="3" id="KW-0812">Transmembrane</keyword>
<keyword evidence="6" id="KW-1185">Reference proteome</keyword>
<keyword evidence="1" id="KW-1015">Disulfide bond</keyword>
<feature type="active site" evidence="2">
    <location>
        <position position="415"/>
    </location>
</feature>
<dbReference type="PROSITE" id="PS50215">
    <property type="entry name" value="ADAM_MEPRO"/>
    <property type="match status" value="1"/>
</dbReference>
<dbReference type="SUPFAM" id="SSF57552">
    <property type="entry name" value="Blood coagulation inhibitor (disintegrin)"/>
    <property type="match status" value="1"/>
</dbReference>
<dbReference type="OrthoDB" id="6080395at2759"/>
<evidence type="ECO:0000259" key="5">
    <source>
        <dbReference type="PROSITE" id="PS50215"/>
    </source>
</evidence>
<evidence type="ECO:0000259" key="4">
    <source>
        <dbReference type="PROSITE" id="PS50214"/>
    </source>
</evidence>
<proteinExistence type="predicted"/>
<dbReference type="GO" id="GO:0004222">
    <property type="term" value="F:metalloendopeptidase activity"/>
    <property type="evidence" value="ECO:0007669"/>
    <property type="project" value="InterPro"/>
</dbReference>
<dbReference type="SMART" id="SM00050">
    <property type="entry name" value="DISIN"/>
    <property type="match status" value="1"/>
</dbReference>
<feature type="binding site" evidence="2">
    <location>
        <position position="418"/>
    </location>
    <ligand>
        <name>Zn(2+)</name>
        <dbReference type="ChEBI" id="CHEBI:29105"/>
        <note>catalytic</note>
    </ligand>
</feature>
<dbReference type="AlphaFoldDB" id="A0A9U8DXC4"/>
<organism evidence="6 7">
    <name type="scientific">Biomphalaria glabrata</name>
    <name type="common">Bloodfluke planorb</name>
    <name type="synonym">Freshwater snail</name>
    <dbReference type="NCBI Taxonomy" id="6526"/>
    <lineage>
        <taxon>Eukaryota</taxon>
        <taxon>Metazoa</taxon>
        <taxon>Spiralia</taxon>
        <taxon>Lophotrochozoa</taxon>
        <taxon>Mollusca</taxon>
        <taxon>Gastropoda</taxon>
        <taxon>Heterobranchia</taxon>
        <taxon>Euthyneura</taxon>
        <taxon>Panpulmonata</taxon>
        <taxon>Hygrophila</taxon>
        <taxon>Lymnaeoidea</taxon>
        <taxon>Planorbidae</taxon>
        <taxon>Biomphalaria</taxon>
    </lineage>
</organism>
<dbReference type="RefSeq" id="XP_013065569.2">
    <property type="nucleotide sequence ID" value="XM_013210115.2"/>
</dbReference>
<keyword evidence="2" id="KW-0862">Zinc</keyword>
<dbReference type="PANTHER" id="PTHR45702:SF2">
    <property type="entry name" value="KUZBANIAN, ISOFORM A"/>
    <property type="match status" value="1"/>
</dbReference>
<dbReference type="OMA" id="GGKYIMW"/>
<sequence>MRTYVFSLVIFVLVADIFGHLHSVFRHFEILSPAHAQTRTKRCAMSKRVILKTVKFRALGKNLVVHLEPGSPVIDHENVQIEAVYKNGSSRSVKIKKTAFYVGHVAGQRSSSVDALYLAGKWSMMIQEQEIIFIEPLRKYDSNGRVRDMIIYRQTDLRTMSNNRSSDHNTSRSFCGVTNDNMPQRKRFEDRETTWSRFQELSKTFSTAADDSLPPLYRTFVRSSERDNLEPRMPRSPVFYFNTCDMLAIMDTLAFKGVGGGSLYKSASILVYWYQLADSIFKKAQFGIFRGMRLKIKTIYIMTEFTPSVEPHFNRDPAIGQVHADEVKASLNKEKWFSHYCLAHLSTERKFVDNILGLASLANVPVYDEDDYRYSLPFWNEGICASNANNAAFSCIRMDDNVLSDAMYIVILTHEIAHGWGAQHDDNFHVSECFPSEEDGGKYIMWRGHNGARDPNNLRFSPCSASSIQEVLLYKAHKCLLPAHAVVHTCGDSVVEFPEQCDEGLNPNSSCCTDNCRLKDGAVCSPFNHPCCTKMCGVASKTQRCYQPRNLTCVAPSYCDGESFSQCPSPVSLPDGRDCEDRGTCWSGKCLSYCENKGRTSERPVYLESCTCDTDRVAMCSLCCRAPGTNTCIPTPDHQDEGMPCLLGFCKNGKCEGTFEVNMNFVSMGGGQSLAKRNMVFIVIALTAPPFALVGVGLWLQDRIKKRKKAKDKAELSCVIISSKLSTSAGSKMVIGHEEIDQ</sequence>
<reference evidence="7" key="1">
    <citation type="submission" date="2025-08" db="UniProtKB">
        <authorList>
            <consortium name="RefSeq"/>
        </authorList>
    </citation>
    <scope>IDENTIFICATION</scope>
</reference>
<feature type="binding site" evidence="2">
    <location>
        <position position="414"/>
    </location>
    <ligand>
        <name>Zn(2+)</name>
        <dbReference type="ChEBI" id="CHEBI:29105"/>
        <note>catalytic</note>
    </ligand>
</feature>
<keyword evidence="3" id="KW-0472">Membrane</keyword>
<name>A0A9U8DXC4_BIOGL</name>
<dbReference type="InterPro" id="IPR001762">
    <property type="entry name" value="Disintegrin_dom"/>
</dbReference>
<feature type="transmembrane region" description="Helical" evidence="3">
    <location>
        <begin position="679"/>
        <end position="700"/>
    </location>
</feature>
<dbReference type="KEGG" id="bgt:106054305"/>